<reference evidence="2" key="1">
    <citation type="journal article" date="2020" name="Stud. Mycol.">
        <title>101 Dothideomycetes genomes: a test case for predicting lifestyles and emergence of pathogens.</title>
        <authorList>
            <person name="Haridas S."/>
            <person name="Albert R."/>
            <person name="Binder M."/>
            <person name="Bloem J."/>
            <person name="Labutti K."/>
            <person name="Salamov A."/>
            <person name="Andreopoulos B."/>
            <person name="Baker S."/>
            <person name="Barry K."/>
            <person name="Bills G."/>
            <person name="Bluhm B."/>
            <person name="Cannon C."/>
            <person name="Castanera R."/>
            <person name="Culley D."/>
            <person name="Daum C."/>
            <person name="Ezra D."/>
            <person name="Gonzalez J."/>
            <person name="Henrissat B."/>
            <person name="Kuo A."/>
            <person name="Liang C."/>
            <person name="Lipzen A."/>
            <person name="Lutzoni F."/>
            <person name="Magnuson J."/>
            <person name="Mondo S."/>
            <person name="Nolan M."/>
            <person name="Ohm R."/>
            <person name="Pangilinan J."/>
            <person name="Park H.-J."/>
            <person name="Ramirez L."/>
            <person name="Alfaro M."/>
            <person name="Sun H."/>
            <person name="Tritt A."/>
            <person name="Yoshinaga Y."/>
            <person name="Zwiers L.-H."/>
            <person name="Turgeon B."/>
            <person name="Goodwin S."/>
            <person name="Spatafora J."/>
            <person name="Crous P."/>
            <person name="Grigoriev I."/>
        </authorList>
    </citation>
    <scope>NUCLEOTIDE SEQUENCE</scope>
    <source>
        <strain evidence="2">CBS 109.77</strain>
    </source>
</reference>
<sequence length="194" mass="22241">MSVARLLGQHKFRLFACNYAPTYKTFITHRVQDDVQHPLNEVQRRLSRERKREGLWWNVTVGVTLSKAKVVRSWVRRRLQSAFIEELRERDIEQDGKLIVDKAGKVGRHGIPAQVLKQLGDVSLMGSVRLHARPTVILAKYADVRRETGLVADALLQGLKAELKFAEPRSERKMQGLLQPRKAQVPPRYMPGDT</sequence>
<dbReference type="OrthoDB" id="5238363at2759"/>
<proteinExistence type="predicted"/>
<feature type="region of interest" description="Disordered" evidence="1">
    <location>
        <begin position="170"/>
        <end position="194"/>
    </location>
</feature>
<protein>
    <submittedName>
        <fullName evidence="2">Uncharacterized protein</fullName>
    </submittedName>
</protein>
<organism evidence="2 3">
    <name type="scientific">Melanomma pulvis-pyrius CBS 109.77</name>
    <dbReference type="NCBI Taxonomy" id="1314802"/>
    <lineage>
        <taxon>Eukaryota</taxon>
        <taxon>Fungi</taxon>
        <taxon>Dikarya</taxon>
        <taxon>Ascomycota</taxon>
        <taxon>Pezizomycotina</taxon>
        <taxon>Dothideomycetes</taxon>
        <taxon>Pleosporomycetidae</taxon>
        <taxon>Pleosporales</taxon>
        <taxon>Melanommataceae</taxon>
        <taxon>Melanomma</taxon>
    </lineage>
</organism>
<accession>A0A6A6XQR2</accession>
<dbReference type="EMBL" id="MU001774">
    <property type="protein sequence ID" value="KAF2798881.1"/>
    <property type="molecule type" value="Genomic_DNA"/>
</dbReference>
<dbReference type="AlphaFoldDB" id="A0A6A6XQR2"/>
<dbReference type="Proteomes" id="UP000799757">
    <property type="component" value="Unassembled WGS sequence"/>
</dbReference>
<evidence type="ECO:0000313" key="2">
    <source>
        <dbReference type="EMBL" id="KAF2798881.1"/>
    </source>
</evidence>
<name>A0A6A6XQR2_9PLEO</name>
<evidence type="ECO:0000256" key="1">
    <source>
        <dbReference type="SAM" id="MobiDB-lite"/>
    </source>
</evidence>
<gene>
    <name evidence="2" type="ORF">K505DRAFT_321510</name>
</gene>
<keyword evidence="3" id="KW-1185">Reference proteome</keyword>
<evidence type="ECO:0000313" key="3">
    <source>
        <dbReference type="Proteomes" id="UP000799757"/>
    </source>
</evidence>